<dbReference type="EMBL" id="MN013088">
    <property type="protein sequence ID" value="QEG13540.1"/>
    <property type="molecule type" value="Genomic_DNA"/>
</dbReference>
<gene>
    <name evidence="2" type="ORF">SPLENDIDRED_66</name>
</gene>
<accession>A0A5B9NN22</accession>
<evidence type="ECO:0000313" key="2">
    <source>
        <dbReference type="EMBL" id="QEG13540.1"/>
    </source>
</evidence>
<evidence type="ECO:0000256" key="1">
    <source>
        <dbReference type="SAM" id="MobiDB-lite"/>
    </source>
</evidence>
<name>A0A5B9NN22_9CAUD</name>
<reference evidence="2 3" key="1">
    <citation type="submission" date="2019-06" db="EMBL/GenBank/DDBJ databases">
        <authorList>
            <person name="Handoko Y.A."/>
            <person name="Wardani A.K."/>
            <person name="Sutrisno A.A."/>
            <person name="Widjanarko S.B."/>
            <person name="Sharma R."/>
            <person name="Grose J.H."/>
        </authorList>
    </citation>
    <scope>NUCLEOTIDE SEQUENCE [LARGE SCALE GENOMIC DNA]</scope>
</reference>
<organism evidence="2 3">
    <name type="scientific">Bacillus phage vB_BspS_SplendidRed</name>
    <dbReference type="NCBI Taxonomy" id="2591379"/>
    <lineage>
        <taxon>Viruses</taxon>
        <taxon>Duplodnaviria</taxon>
        <taxon>Heunggongvirae</taxon>
        <taxon>Uroviricota</taxon>
        <taxon>Caudoviricetes</taxon>
        <taxon>Trautnerviridae</taxon>
        <taxon>Polsinellivirinae</taxon>
        <taxon>Splendidredvirus</taxon>
        <taxon>Splendidredvirus splendidred</taxon>
    </lineage>
</organism>
<evidence type="ECO:0000313" key="3">
    <source>
        <dbReference type="Proteomes" id="UP000324040"/>
    </source>
</evidence>
<sequence>MKGECKMSVIPAKKRMWAKKQAEAAQKKNTDQKKIKVSDLLGDNAPESSQEAAEEAKTNTKGKNTKGKKNAKEG</sequence>
<dbReference type="Proteomes" id="UP000324040">
    <property type="component" value="Segment"/>
</dbReference>
<feature type="region of interest" description="Disordered" evidence="1">
    <location>
        <begin position="1"/>
        <end position="74"/>
    </location>
</feature>
<protein>
    <submittedName>
        <fullName evidence="2">Uncharacterized protein</fullName>
    </submittedName>
</protein>
<proteinExistence type="predicted"/>
<feature type="compositionally biased region" description="Basic residues" evidence="1">
    <location>
        <begin position="63"/>
        <end position="74"/>
    </location>
</feature>
<keyword evidence="3" id="KW-1185">Reference proteome</keyword>
<feature type="compositionally biased region" description="Basic and acidic residues" evidence="1">
    <location>
        <begin position="20"/>
        <end position="37"/>
    </location>
</feature>